<keyword evidence="1" id="KW-0812">Transmembrane</keyword>
<feature type="transmembrane region" description="Helical" evidence="1">
    <location>
        <begin position="20"/>
        <end position="39"/>
    </location>
</feature>
<evidence type="ECO:0000313" key="2">
    <source>
        <dbReference type="EMBL" id="MFC3205517.1"/>
    </source>
</evidence>
<organism evidence="2 3">
    <name type="scientific">Aquamicrobium soli</name>
    <dbReference type="NCBI Taxonomy" id="1811518"/>
    <lineage>
        <taxon>Bacteria</taxon>
        <taxon>Pseudomonadati</taxon>
        <taxon>Pseudomonadota</taxon>
        <taxon>Alphaproteobacteria</taxon>
        <taxon>Hyphomicrobiales</taxon>
        <taxon>Phyllobacteriaceae</taxon>
        <taxon>Aquamicrobium</taxon>
    </lineage>
</organism>
<feature type="transmembrane region" description="Helical" evidence="1">
    <location>
        <begin position="51"/>
        <end position="75"/>
    </location>
</feature>
<reference evidence="3" key="1">
    <citation type="journal article" date="2019" name="Int. J. Syst. Evol. Microbiol.">
        <title>The Global Catalogue of Microorganisms (GCM) 10K type strain sequencing project: providing services to taxonomists for standard genome sequencing and annotation.</title>
        <authorList>
            <consortium name="The Broad Institute Genomics Platform"/>
            <consortium name="The Broad Institute Genome Sequencing Center for Infectious Disease"/>
            <person name="Wu L."/>
            <person name="Ma J."/>
        </authorList>
    </citation>
    <scope>NUCLEOTIDE SEQUENCE [LARGE SCALE GENOMIC DNA]</scope>
    <source>
        <strain evidence="3">KCTC 52165</strain>
    </source>
</reference>
<dbReference type="RefSeq" id="WP_378219047.1">
    <property type="nucleotide sequence ID" value="NZ_JBHRTK010000004.1"/>
</dbReference>
<keyword evidence="3" id="KW-1185">Reference proteome</keyword>
<gene>
    <name evidence="2" type="ORF">ACFOHJ_04775</name>
</gene>
<evidence type="ECO:0000256" key="1">
    <source>
        <dbReference type="SAM" id="Phobius"/>
    </source>
</evidence>
<protein>
    <submittedName>
        <fullName evidence="2">Uncharacterized protein</fullName>
    </submittedName>
</protein>
<comment type="caution">
    <text evidence="2">The sequence shown here is derived from an EMBL/GenBank/DDBJ whole genome shotgun (WGS) entry which is preliminary data.</text>
</comment>
<feature type="transmembrane region" description="Helical" evidence="1">
    <location>
        <begin position="87"/>
        <end position="111"/>
    </location>
</feature>
<dbReference type="EMBL" id="JBHRTK010000004">
    <property type="protein sequence ID" value="MFC3205517.1"/>
    <property type="molecule type" value="Genomic_DNA"/>
</dbReference>
<proteinExistence type="predicted"/>
<keyword evidence="1" id="KW-1133">Transmembrane helix</keyword>
<keyword evidence="1" id="KW-0472">Membrane</keyword>
<dbReference type="Proteomes" id="UP001595583">
    <property type="component" value="Unassembled WGS sequence"/>
</dbReference>
<sequence length="115" mass="12427">MNLNDDNEQLIETLFRNGTLTVVGIVLSFSLGFLTQWANNPLPWNLVDAPPVLLLCAGIVWQLLALIGLLSPASLKKNVFEKANRQFATGVILICAGVFVAIVIDLAKLWLAPGA</sequence>
<accession>A0ABV7K854</accession>
<evidence type="ECO:0000313" key="3">
    <source>
        <dbReference type="Proteomes" id="UP001595583"/>
    </source>
</evidence>
<name>A0ABV7K854_9HYPH</name>